<dbReference type="AlphaFoldDB" id="A0A7Z0DC83"/>
<feature type="transmembrane region" description="Helical" evidence="1">
    <location>
        <begin position="107"/>
        <end position="130"/>
    </location>
</feature>
<dbReference type="RefSeq" id="WP_218843909.1">
    <property type="nucleotide sequence ID" value="NZ_JACBZS010000001.1"/>
</dbReference>
<protein>
    <submittedName>
        <fullName evidence="2">ABC-type multidrug transport system permease subunit</fullName>
    </submittedName>
</protein>
<evidence type="ECO:0000313" key="2">
    <source>
        <dbReference type="EMBL" id="NYI72676.1"/>
    </source>
</evidence>
<dbReference type="EMBL" id="JACBZS010000001">
    <property type="protein sequence ID" value="NYI72676.1"/>
    <property type="molecule type" value="Genomic_DNA"/>
</dbReference>
<organism evidence="2 3">
    <name type="scientific">Naumannella cuiyingiana</name>
    <dbReference type="NCBI Taxonomy" id="1347891"/>
    <lineage>
        <taxon>Bacteria</taxon>
        <taxon>Bacillati</taxon>
        <taxon>Actinomycetota</taxon>
        <taxon>Actinomycetes</taxon>
        <taxon>Propionibacteriales</taxon>
        <taxon>Propionibacteriaceae</taxon>
        <taxon>Naumannella</taxon>
    </lineage>
</organism>
<evidence type="ECO:0000313" key="3">
    <source>
        <dbReference type="Proteomes" id="UP000527616"/>
    </source>
</evidence>
<feature type="transmembrane region" description="Helical" evidence="1">
    <location>
        <begin position="64"/>
        <end position="86"/>
    </location>
</feature>
<feature type="transmembrane region" description="Helical" evidence="1">
    <location>
        <begin position="136"/>
        <end position="159"/>
    </location>
</feature>
<evidence type="ECO:0000256" key="1">
    <source>
        <dbReference type="SAM" id="Phobius"/>
    </source>
</evidence>
<accession>A0A7Z0DC83</accession>
<keyword evidence="3" id="KW-1185">Reference proteome</keyword>
<keyword evidence="1" id="KW-1133">Transmembrane helix</keyword>
<keyword evidence="1" id="KW-0812">Transmembrane</keyword>
<sequence length="161" mass="17662">MTPTPDPEALPERNETPAERMDRNWVELLQELRVLQTGTQILAGFLLILPFQPAFAELSLAPRIVYLSASGLTVVTTILVLAPVSAHRLLFRRGRKAQLVDLGDRMARLGLASLALSLACVMFLIFTMVLGLVAGAVAAAVVLIMVIMLWQVMPFTALLRR</sequence>
<name>A0A7Z0DC83_9ACTN</name>
<keyword evidence="1" id="KW-0472">Membrane</keyword>
<dbReference type="Pfam" id="PF19853">
    <property type="entry name" value="DUF6328"/>
    <property type="match status" value="1"/>
</dbReference>
<comment type="caution">
    <text evidence="2">The sequence shown here is derived from an EMBL/GenBank/DDBJ whole genome shotgun (WGS) entry which is preliminary data.</text>
</comment>
<reference evidence="2 3" key="1">
    <citation type="submission" date="2020-07" db="EMBL/GenBank/DDBJ databases">
        <title>Sequencing the genomes of 1000 actinobacteria strains.</title>
        <authorList>
            <person name="Klenk H.-P."/>
        </authorList>
    </citation>
    <scope>NUCLEOTIDE SEQUENCE [LARGE SCALE GENOMIC DNA]</scope>
    <source>
        <strain evidence="2 3">DSM 103164</strain>
    </source>
</reference>
<proteinExistence type="predicted"/>
<gene>
    <name evidence="2" type="ORF">GGQ54_003236</name>
</gene>
<dbReference type="Proteomes" id="UP000527616">
    <property type="component" value="Unassembled WGS sequence"/>
</dbReference>
<dbReference type="InterPro" id="IPR046291">
    <property type="entry name" value="DUF6328"/>
</dbReference>